<feature type="region of interest" description="Disordered" evidence="11">
    <location>
        <begin position="52"/>
        <end position="71"/>
    </location>
</feature>
<comment type="catalytic activity">
    <reaction evidence="10">
        <text>N-terminal L-alanyl-L-prolyl-L-lysyl-[protein] + 3 S-adenosyl-L-methionine = N-terminal N,N,N-trimethyl-L-alanyl-L-prolyl-L-lysyl-[protein] + 3 S-adenosyl-L-homocysteine + 3 H(+)</text>
        <dbReference type="Rhea" id="RHEA:54712"/>
        <dbReference type="Rhea" id="RHEA-COMP:13785"/>
        <dbReference type="Rhea" id="RHEA-COMP:13971"/>
        <dbReference type="ChEBI" id="CHEBI:15378"/>
        <dbReference type="ChEBI" id="CHEBI:57856"/>
        <dbReference type="ChEBI" id="CHEBI:59789"/>
        <dbReference type="ChEBI" id="CHEBI:138057"/>
        <dbReference type="ChEBI" id="CHEBI:138315"/>
        <dbReference type="EC" id="2.1.1.244"/>
    </reaction>
</comment>
<evidence type="ECO:0000313" key="13">
    <source>
        <dbReference type="Proteomes" id="UP000594454"/>
    </source>
</evidence>
<evidence type="ECO:0000256" key="6">
    <source>
        <dbReference type="ARBA" id="ARBA00039449"/>
    </source>
</evidence>
<dbReference type="CDD" id="cd02440">
    <property type="entry name" value="AdoMet_MTases"/>
    <property type="match status" value="1"/>
</dbReference>
<dbReference type="InParanoid" id="A0A7R8V0R7"/>
<evidence type="ECO:0000256" key="2">
    <source>
        <dbReference type="ARBA" id="ARBA00022603"/>
    </source>
</evidence>
<accession>A0A7R8V0R7</accession>
<dbReference type="OrthoDB" id="1298661at2759"/>
<comment type="catalytic activity">
    <reaction evidence="9">
        <text>N-terminal L-prolyl-L-prolyl-L-lysyl-[protein] + 2 S-adenosyl-L-methionine = N-terminal N,N-dimethyl-L-prolyl-L-prolyl-L-lysyl-[protein] + 2 S-adenosyl-L-homocysteine + 2 H(+)</text>
        <dbReference type="Rhea" id="RHEA:54736"/>
        <dbReference type="Rhea" id="RHEA-COMP:13787"/>
        <dbReference type="Rhea" id="RHEA-COMP:13974"/>
        <dbReference type="ChEBI" id="CHEBI:15378"/>
        <dbReference type="ChEBI" id="CHEBI:57856"/>
        <dbReference type="ChEBI" id="CHEBI:59789"/>
        <dbReference type="ChEBI" id="CHEBI:138059"/>
        <dbReference type="ChEBI" id="CHEBI:138318"/>
        <dbReference type="EC" id="2.1.1.244"/>
    </reaction>
</comment>
<keyword evidence="2" id="KW-0489">Methyltransferase</keyword>
<evidence type="ECO:0000256" key="1">
    <source>
        <dbReference type="ARBA" id="ARBA00009059"/>
    </source>
</evidence>
<evidence type="ECO:0000256" key="10">
    <source>
        <dbReference type="ARBA" id="ARBA00048167"/>
    </source>
</evidence>
<sequence length="290" mass="32308">MFSVFCEELFAEKHANQLRRASCQGMENAGESSTDDISEQIQDIKIVTTNNLAEDSPVKEEATDSKDSNKESPFYDDAKKYWSKVPATVDGMLGGFGGISYRDIKGSSSFLKDIFKMKPTVERRTAVDCGAGIGRVTKSLLFPLFQTVDMVEQDENFANSAREYLGGNASQLGTIYNIGLQNFTPEPGKYDVIWCQWVLSHLTDEDLQAFLERASVGLAKNGVIVLKENVTSSGEIEVDTTDSSITRPLRKFQDIIQSANLRIVKTIRQTDLPKGLYPIYMMALRPVRKS</sequence>
<evidence type="ECO:0000256" key="3">
    <source>
        <dbReference type="ARBA" id="ARBA00022679"/>
    </source>
</evidence>
<dbReference type="PANTHER" id="PTHR12753:SF0">
    <property type="entry name" value="ALPHA N-TERMINAL PROTEIN METHYLTRANSFERASE 1"/>
    <property type="match status" value="1"/>
</dbReference>
<dbReference type="Pfam" id="PF05891">
    <property type="entry name" value="Methyltransf_PK"/>
    <property type="match status" value="1"/>
</dbReference>
<keyword evidence="4" id="KW-0949">S-adenosyl-L-methionine</keyword>
<organism evidence="12 13">
    <name type="scientific">Hermetia illucens</name>
    <name type="common">Black soldier fly</name>
    <dbReference type="NCBI Taxonomy" id="343691"/>
    <lineage>
        <taxon>Eukaryota</taxon>
        <taxon>Metazoa</taxon>
        <taxon>Ecdysozoa</taxon>
        <taxon>Arthropoda</taxon>
        <taxon>Hexapoda</taxon>
        <taxon>Insecta</taxon>
        <taxon>Pterygota</taxon>
        <taxon>Neoptera</taxon>
        <taxon>Endopterygota</taxon>
        <taxon>Diptera</taxon>
        <taxon>Brachycera</taxon>
        <taxon>Stratiomyomorpha</taxon>
        <taxon>Stratiomyidae</taxon>
        <taxon>Hermetiinae</taxon>
        <taxon>Hermetia</taxon>
    </lineage>
</organism>
<proteinExistence type="inferred from homology"/>
<dbReference type="InterPro" id="IPR008576">
    <property type="entry name" value="MeTrfase_NTM1"/>
</dbReference>
<dbReference type="PANTHER" id="PTHR12753">
    <property type="entry name" value="AD-003 - RELATED"/>
    <property type="match status" value="1"/>
</dbReference>
<evidence type="ECO:0000256" key="11">
    <source>
        <dbReference type="SAM" id="MobiDB-lite"/>
    </source>
</evidence>
<dbReference type="SUPFAM" id="SSF53335">
    <property type="entry name" value="S-adenosyl-L-methionine-dependent methyltransferases"/>
    <property type="match status" value="1"/>
</dbReference>
<dbReference type="FunCoup" id="A0A7R8V0R7">
    <property type="interactions" value="1691"/>
</dbReference>
<dbReference type="GO" id="GO:0071885">
    <property type="term" value="F:N-terminal protein N-methyltransferase activity"/>
    <property type="evidence" value="ECO:0007669"/>
    <property type="project" value="UniProtKB-EC"/>
</dbReference>
<gene>
    <name evidence="12" type="ORF">HERILL_LOCUS12041</name>
</gene>
<protein>
    <recommendedName>
        <fullName evidence="6">Alpha N-terminal protein methyltransferase 1</fullName>
        <ecNumber evidence="5">2.1.1.244</ecNumber>
    </recommendedName>
    <alternativeName>
        <fullName evidence="7">X-Pro-Lys N-terminal protein methyltransferase 1</fullName>
    </alternativeName>
</protein>
<comment type="catalytic activity">
    <reaction evidence="8">
        <text>N-terminal L-seryl-L-prolyl-L-lysyl-[protein] + 3 S-adenosyl-L-methionine = N-terminal N,N,N-trimethyl-L-seryl-L-prolyl-L-lysyl-[protein] + 3 S-adenosyl-L-homocysteine + 3 H(+)</text>
        <dbReference type="Rhea" id="RHEA:54724"/>
        <dbReference type="Rhea" id="RHEA-COMP:13789"/>
        <dbReference type="Rhea" id="RHEA-COMP:13973"/>
        <dbReference type="ChEBI" id="CHEBI:15378"/>
        <dbReference type="ChEBI" id="CHEBI:57856"/>
        <dbReference type="ChEBI" id="CHEBI:59789"/>
        <dbReference type="ChEBI" id="CHEBI:138061"/>
        <dbReference type="ChEBI" id="CHEBI:138317"/>
        <dbReference type="EC" id="2.1.1.244"/>
    </reaction>
</comment>
<dbReference type="EMBL" id="LR899012">
    <property type="protein sequence ID" value="CAD7089499.1"/>
    <property type="molecule type" value="Genomic_DNA"/>
</dbReference>
<evidence type="ECO:0000256" key="5">
    <source>
        <dbReference type="ARBA" id="ARBA00039112"/>
    </source>
</evidence>
<reference evidence="12 13" key="1">
    <citation type="submission" date="2020-11" db="EMBL/GenBank/DDBJ databases">
        <authorList>
            <person name="Wallbank WR R."/>
            <person name="Pardo Diaz C."/>
            <person name="Kozak K."/>
            <person name="Martin S."/>
            <person name="Jiggins C."/>
            <person name="Moest M."/>
            <person name="Warren A I."/>
            <person name="Generalovic N T."/>
            <person name="Byers J.R.P. K."/>
            <person name="Montejo-Kovacevich G."/>
            <person name="Yen C E."/>
        </authorList>
    </citation>
    <scope>NUCLEOTIDE SEQUENCE [LARGE SCALE GENOMIC DNA]</scope>
</reference>
<dbReference type="InterPro" id="IPR029063">
    <property type="entry name" value="SAM-dependent_MTases_sf"/>
</dbReference>
<dbReference type="GO" id="GO:0032259">
    <property type="term" value="P:methylation"/>
    <property type="evidence" value="ECO:0007669"/>
    <property type="project" value="UniProtKB-KW"/>
</dbReference>
<dbReference type="FunFam" id="3.40.50.150:FF:000025">
    <property type="entry name" value="N-terminal Xaa-Pro-Lys N-methyltransferase 1"/>
    <property type="match status" value="1"/>
</dbReference>
<dbReference type="AlphaFoldDB" id="A0A7R8V0R7"/>
<evidence type="ECO:0000256" key="8">
    <source>
        <dbReference type="ARBA" id="ARBA00047306"/>
    </source>
</evidence>
<evidence type="ECO:0000313" key="12">
    <source>
        <dbReference type="EMBL" id="CAD7089499.1"/>
    </source>
</evidence>
<keyword evidence="3" id="KW-0808">Transferase</keyword>
<evidence type="ECO:0000256" key="7">
    <source>
        <dbReference type="ARBA" id="ARBA00043129"/>
    </source>
</evidence>
<evidence type="ECO:0000256" key="4">
    <source>
        <dbReference type="ARBA" id="ARBA00022691"/>
    </source>
</evidence>
<comment type="similarity">
    <text evidence="1">Belongs to the methyltransferase superfamily. NTM1 family.</text>
</comment>
<dbReference type="Proteomes" id="UP000594454">
    <property type="component" value="Chromosome 4"/>
</dbReference>
<name>A0A7R8V0R7_HERIL</name>
<dbReference type="EC" id="2.1.1.244" evidence="5"/>
<dbReference type="GO" id="GO:0005737">
    <property type="term" value="C:cytoplasm"/>
    <property type="evidence" value="ECO:0007669"/>
    <property type="project" value="TreeGrafter"/>
</dbReference>
<keyword evidence="13" id="KW-1185">Reference proteome</keyword>
<evidence type="ECO:0000256" key="9">
    <source>
        <dbReference type="ARBA" id="ARBA00047885"/>
    </source>
</evidence>
<feature type="compositionally biased region" description="Basic and acidic residues" evidence="11">
    <location>
        <begin position="56"/>
        <end position="70"/>
    </location>
</feature>
<dbReference type="Gene3D" id="3.40.50.150">
    <property type="entry name" value="Vaccinia Virus protein VP39"/>
    <property type="match status" value="1"/>
</dbReference>